<comment type="subcellular location">
    <subcellularLocation>
        <location evidence="1">Membrane</location>
    </subcellularLocation>
</comment>
<dbReference type="PANTHER" id="PTHR24100">
    <property type="entry name" value="BUTYROPHILIN"/>
    <property type="match status" value="1"/>
</dbReference>
<accession>A0A669QL19</accession>
<keyword evidence="3 7" id="KW-0472">Membrane</keyword>
<evidence type="ECO:0000256" key="6">
    <source>
        <dbReference type="ARBA" id="ARBA00023319"/>
    </source>
</evidence>
<organism evidence="10 11">
    <name type="scientific">Phasianus colchicus</name>
    <name type="common">Common pheasant</name>
    <dbReference type="NCBI Taxonomy" id="9054"/>
    <lineage>
        <taxon>Eukaryota</taxon>
        <taxon>Metazoa</taxon>
        <taxon>Chordata</taxon>
        <taxon>Craniata</taxon>
        <taxon>Vertebrata</taxon>
        <taxon>Euteleostomi</taxon>
        <taxon>Archelosauria</taxon>
        <taxon>Archosauria</taxon>
        <taxon>Dinosauria</taxon>
        <taxon>Saurischia</taxon>
        <taxon>Theropoda</taxon>
        <taxon>Coelurosauria</taxon>
        <taxon>Aves</taxon>
        <taxon>Neognathae</taxon>
        <taxon>Galloanserae</taxon>
        <taxon>Galliformes</taxon>
        <taxon>Phasianidae</taxon>
        <taxon>Phasianinae</taxon>
        <taxon>Phasianus</taxon>
    </lineage>
</organism>
<dbReference type="FunFam" id="2.60.40.10:FF:000142">
    <property type="entry name" value="V-set domain-containing T-cell activation inhibitor 1"/>
    <property type="match status" value="1"/>
</dbReference>
<dbReference type="AlphaFoldDB" id="A0A669QL19"/>
<dbReference type="SMART" id="SM00409">
    <property type="entry name" value="IG"/>
    <property type="match status" value="1"/>
</dbReference>
<dbReference type="GO" id="GO:0050852">
    <property type="term" value="P:T cell receptor signaling pathway"/>
    <property type="evidence" value="ECO:0007669"/>
    <property type="project" value="TreeGrafter"/>
</dbReference>
<evidence type="ECO:0000256" key="5">
    <source>
        <dbReference type="ARBA" id="ARBA00023180"/>
    </source>
</evidence>
<dbReference type="InterPro" id="IPR013783">
    <property type="entry name" value="Ig-like_fold"/>
</dbReference>
<dbReference type="Proteomes" id="UP000472261">
    <property type="component" value="Unplaced"/>
</dbReference>
<dbReference type="GO" id="GO:0009897">
    <property type="term" value="C:external side of plasma membrane"/>
    <property type="evidence" value="ECO:0007669"/>
    <property type="project" value="TreeGrafter"/>
</dbReference>
<dbReference type="PROSITE" id="PS50835">
    <property type="entry name" value="IG_LIKE"/>
    <property type="match status" value="1"/>
</dbReference>
<dbReference type="GO" id="GO:0005102">
    <property type="term" value="F:signaling receptor binding"/>
    <property type="evidence" value="ECO:0007669"/>
    <property type="project" value="TreeGrafter"/>
</dbReference>
<feature type="transmembrane region" description="Helical" evidence="7">
    <location>
        <begin position="160"/>
        <end position="181"/>
    </location>
</feature>
<evidence type="ECO:0000313" key="10">
    <source>
        <dbReference type="Ensembl" id="ENSPCLP00000021474.1"/>
    </source>
</evidence>
<dbReference type="InterPro" id="IPR036179">
    <property type="entry name" value="Ig-like_dom_sf"/>
</dbReference>
<reference evidence="10" key="1">
    <citation type="submission" date="2025-08" db="UniProtKB">
        <authorList>
            <consortium name="Ensembl"/>
        </authorList>
    </citation>
    <scope>IDENTIFICATION</scope>
</reference>
<evidence type="ECO:0000313" key="11">
    <source>
        <dbReference type="Proteomes" id="UP000472261"/>
    </source>
</evidence>
<evidence type="ECO:0000256" key="8">
    <source>
        <dbReference type="SAM" id="SignalP"/>
    </source>
</evidence>
<keyword evidence="6" id="KW-0393">Immunoglobulin domain</keyword>
<feature type="domain" description="Ig-like" evidence="9">
    <location>
        <begin position="41"/>
        <end position="148"/>
    </location>
</feature>
<dbReference type="GO" id="GO:1903037">
    <property type="term" value="P:regulation of leukocyte cell-cell adhesion"/>
    <property type="evidence" value="ECO:0007669"/>
    <property type="project" value="UniProtKB-ARBA"/>
</dbReference>
<keyword evidence="4" id="KW-1015">Disulfide bond</keyword>
<name>A0A669QL19_PHACC</name>
<feature type="chain" id="PRO_5025463580" description="Ig-like domain-containing protein" evidence="8">
    <location>
        <begin position="35"/>
        <end position="260"/>
    </location>
</feature>
<evidence type="ECO:0000259" key="9">
    <source>
        <dbReference type="PROSITE" id="PS50835"/>
    </source>
</evidence>
<keyword evidence="11" id="KW-1185">Reference proteome</keyword>
<keyword evidence="5" id="KW-0325">Glycoprotein</keyword>
<evidence type="ECO:0000256" key="3">
    <source>
        <dbReference type="ARBA" id="ARBA00023136"/>
    </source>
</evidence>
<protein>
    <recommendedName>
        <fullName evidence="9">Ig-like domain-containing protein</fullName>
    </recommendedName>
</protein>
<dbReference type="SMART" id="SM00406">
    <property type="entry name" value="IGv"/>
    <property type="match status" value="1"/>
</dbReference>
<dbReference type="InterPro" id="IPR007110">
    <property type="entry name" value="Ig-like_dom"/>
</dbReference>
<dbReference type="Ensembl" id="ENSPCLT00000029692.1">
    <property type="protein sequence ID" value="ENSPCLP00000021474.1"/>
    <property type="gene ID" value="ENSPCLG00000018822.1"/>
</dbReference>
<feature type="signal peptide" evidence="8">
    <location>
        <begin position="1"/>
        <end position="34"/>
    </location>
</feature>
<dbReference type="InterPro" id="IPR013106">
    <property type="entry name" value="Ig_V-set"/>
</dbReference>
<dbReference type="SUPFAM" id="SSF48726">
    <property type="entry name" value="Immunoglobulin"/>
    <property type="match status" value="1"/>
</dbReference>
<keyword evidence="2 8" id="KW-0732">Signal</keyword>
<dbReference type="Gene3D" id="2.60.40.10">
    <property type="entry name" value="Immunoglobulins"/>
    <property type="match status" value="1"/>
</dbReference>
<dbReference type="InterPro" id="IPR050504">
    <property type="entry name" value="IgSF_BTN/MOG"/>
</dbReference>
<evidence type="ECO:0000256" key="7">
    <source>
        <dbReference type="SAM" id="Phobius"/>
    </source>
</evidence>
<dbReference type="Pfam" id="PF07686">
    <property type="entry name" value="V-set"/>
    <property type="match status" value="1"/>
</dbReference>
<dbReference type="GO" id="GO:0001817">
    <property type="term" value="P:regulation of cytokine production"/>
    <property type="evidence" value="ECO:0007669"/>
    <property type="project" value="TreeGrafter"/>
</dbReference>
<dbReference type="PANTHER" id="PTHR24100:SF149">
    <property type="entry name" value="BG-LIKE ANTIGEN 1-RELATED"/>
    <property type="match status" value="1"/>
</dbReference>
<keyword evidence="7" id="KW-1133">Transmembrane helix</keyword>
<keyword evidence="7" id="KW-0812">Transmembrane</keyword>
<reference evidence="10" key="2">
    <citation type="submission" date="2025-09" db="UniProtKB">
        <authorList>
            <consortium name="Ensembl"/>
        </authorList>
    </citation>
    <scope>IDENTIFICATION</scope>
</reference>
<dbReference type="InterPro" id="IPR003599">
    <property type="entry name" value="Ig_sub"/>
</dbReference>
<evidence type="ECO:0000256" key="1">
    <source>
        <dbReference type="ARBA" id="ARBA00004370"/>
    </source>
</evidence>
<proteinExistence type="predicted"/>
<sequence length="260" mass="28698">MHSILGCNHPTFALPWRTLLPYLVALHLLHLGSAQFNVVAPSLHVTAIVGQDDVVLRCHLSPCKDAGSWDIRWIQHRSSGLVHHYRNGVDLEQMAEYKGRTELLRNGLSDGNLDLRITAVRSSDSGSYSCAVQDGDGYAEAVVNLEVSDPFSQIVHPWKVALAVVITLLVASFAVSTVFLYRKQGELRVEGMEHRELLCRDRDGRGGERKKGRVGRWERGWTIGQAERSRPSGDVPTNQAALLSTSTSALFFSGTTRRAG</sequence>
<evidence type="ECO:0000256" key="2">
    <source>
        <dbReference type="ARBA" id="ARBA00022729"/>
    </source>
</evidence>
<evidence type="ECO:0000256" key="4">
    <source>
        <dbReference type="ARBA" id="ARBA00023157"/>
    </source>
</evidence>
<dbReference type="GO" id="GO:0050863">
    <property type="term" value="P:regulation of T cell activation"/>
    <property type="evidence" value="ECO:0007669"/>
    <property type="project" value="UniProtKB-ARBA"/>
</dbReference>